<dbReference type="PROSITE" id="PS00061">
    <property type="entry name" value="ADH_SHORT"/>
    <property type="match status" value="1"/>
</dbReference>
<organism evidence="5">
    <name type="scientific">uncultured Armatimonadetes bacterium</name>
    <dbReference type="NCBI Taxonomy" id="157466"/>
    <lineage>
        <taxon>Bacteria</taxon>
        <taxon>Bacillati</taxon>
        <taxon>Armatimonadota</taxon>
        <taxon>environmental samples</taxon>
    </lineage>
</organism>
<dbReference type="Gene3D" id="3.40.50.720">
    <property type="entry name" value="NAD(P)-binding Rossmann-like Domain"/>
    <property type="match status" value="1"/>
</dbReference>
<reference evidence="5" key="1">
    <citation type="submission" date="2020-02" db="EMBL/GenBank/DDBJ databases">
        <authorList>
            <person name="Meier V. D."/>
        </authorList>
    </citation>
    <scope>NUCLEOTIDE SEQUENCE</scope>
    <source>
        <strain evidence="5">AVDCRST_MAG63</strain>
    </source>
</reference>
<dbReference type="PANTHER" id="PTHR44196:SF1">
    <property type="entry name" value="DEHYDROGENASE_REDUCTASE SDR FAMILY MEMBER 7B"/>
    <property type="match status" value="1"/>
</dbReference>
<evidence type="ECO:0000256" key="3">
    <source>
        <dbReference type="RuleBase" id="RU000363"/>
    </source>
</evidence>
<proteinExistence type="inferred from homology"/>
<dbReference type="InterPro" id="IPR057326">
    <property type="entry name" value="KR_dom"/>
</dbReference>
<dbReference type="AlphaFoldDB" id="A0A6J4JE07"/>
<evidence type="ECO:0000313" key="5">
    <source>
        <dbReference type="EMBL" id="CAA9277939.1"/>
    </source>
</evidence>
<dbReference type="CDD" id="cd05233">
    <property type="entry name" value="SDR_c"/>
    <property type="match status" value="1"/>
</dbReference>
<dbReference type="FunFam" id="3.40.50.720:FF:000084">
    <property type="entry name" value="Short-chain dehydrogenase reductase"/>
    <property type="match status" value="1"/>
</dbReference>
<dbReference type="SMART" id="SM00822">
    <property type="entry name" value="PKS_KR"/>
    <property type="match status" value="1"/>
</dbReference>
<dbReference type="PANTHER" id="PTHR44196">
    <property type="entry name" value="DEHYDROGENASE/REDUCTASE SDR FAMILY MEMBER 7B"/>
    <property type="match status" value="1"/>
</dbReference>
<dbReference type="EMBL" id="CADCTO010000442">
    <property type="protein sequence ID" value="CAA9277939.1"/>
    <property type="molecule type" value="Genomic_DNA"/>
</dbReference>
<dbReference type="PRINTS" id="PR00080">
    <property type="entry name" value="SDRFAMILY"/>
</dbReference>
<dbReference type="InterPro" id="IPR002347">
    <property type="entry name" value="SDR_fam"/>
</dbReference>
<evidence type="ECO:0000256" key="2">
    <source>
        <dbReference type="ARBA" id="ARBA00023002"/>
    </source>
</evidence>
<protein>
    <recommendedName>
        <fullName evidence="4">Ketoreductase domain-containing protein</fullName>
    </recommendedName>
</protein>
<keyword evidence="2" id="KW-0560">Oxidoreductase</keyword>
<dbReference type="GO" id="GO:0016020">
    <property type="term" value="C:membrane"/>
    <property type="evidence" value="ECO:0007669"/>
    <property type="project" value="TreeGrafter"/>
</dbReference>
<evidence type="ECO:0000259" key="4">
    <source>
        <dbReference type="SMART" id="SM00822"/>
    </source>
</evidence>
<dbReference type="InterPro" id="IPR020904">
    <property type="entry name" value="Sc_DH/Rdtase_CS"/>
</dbReference>
<sequence>MAEGRVCLITGASRGIGRATALALHAAGWRLALAARGEEALAALAADIGGADHLVIPCDVTREAEVAAAVAEAVRRFGGLDALVCAAGVGSFAPTVDSTTADWDAQIGANLTGTYLACREALKVMLPRRAGHLVTILSVASTVAFPASAAYCASKWGAYGLTKVLAEEVRREGVRVTAVLPGSTDTPFWDAISGGPPREDMLPAARVADAVVYALEAPPDVSVDEIAVMPPKGIL</sequence>
<name>A0A6J4JE07_9BACT</name>
<gene>
    <name evidence="5" type="ORF">AVDCRST_MAG63-3351</name>
</gene>
<comment type="similarity">
    <text evidence="1 3">Belongs to the short-chain dehydrogenases/reductases (SDR) family.</text>
</comment>
<feature type="domain" description="Ketoreductase" evidence="4">
    <location>
        <begin position="5"/>
        <end position="195"/>
    </location>
</feature>
<dbReference type="GO" id="GO:0016491">
    <property type="term" value="F:oxidoreductase activity"/>
    <property type="evidence" value="ECO:0007669"/>
    <property type="project" value="UniProtKB-KW"/>
</dbReference>
<dbReference type="SUPFAM" id="SSF51735">
    <property type="entry name" value="NAD(P)-binding Rossmann-fold domains"/>
    <property type="match status" value="1"/>
</dbReference>
<accession>A0A6J4JE07</accession>
<dbReference type="PRINTS" id="PR00081">
    <property type="entry name" value="GDHRDH"/>
</dbReference>
<dbReference type="InterPro" id="IPR036291">
    <property type="entry name" value="NAD(P)-bd_dom_sf"/>
</dbReference>
<dbReference type="Pfam" id="PF00106">
    <property type="entry name" value="adh_short"/>
    <property type="match status" value="1"/>
</dbReference>
<evidence type="ECO:0000256" key="1">
    <source>
        <dbReference type="ARBA" id="ARBA00006484"/>
    </source>
</evidence>